<gene>
    <name evidence="2" type="ORF">mRhiFer1_008782</name>
</gene>
<evidence type="ECO:0000313" key="2">
    <source>
        <dbReference type="EMBL" id="KAF6301874.1"/>
    </source>
</evidence>
<organism evidence="2 3">
    <name type="scientific">Rhinolophus ferrumequinum</name>
    <name type="common">Greater horseshoe bat</name>
    <dbReference type="NCBI Taxonomy" id="59479"/>
    <lineage>
        <taxon>Eukaryota</taxon>
        <taxon>Metazoa</taxon>
        <taxon>Chordata</taxon>
        <taxon>Craniata</taxon>
        <taxon>Vertebrata</taxon>
        <taxon>Euteleostomi</taxon>
        <taxon>Mammalia</taxon>
        <taxon>Eutheria</taxon>
        <taxon>Laurasiatheria</taxon>
        <taxon>Chiroptera</taxon>
        <taxon>Yinpterochiroptera</taxon>
        <taxon>Rhinolophoidea</taxon>
        <taxon>Rhinolophidae</taxon>
        <taxon>Rhinolophinae</taxon>
        <taxon>Rhinolophus</taxon>
    </lineage>
</organism>
<feature type="compositionally biased region" description="Low complexity" evidence="1">
    <location>
        <begin position="104"/>
        <end position="113"/>
    </location>
</feature>
<accession>A0A7J7TM50</accession>
<dbReference type="PANTHER" id="PTHR38654:SF1">
    <property type="entry name" value="BUCKY BALL"/>
    <property type="match status" value="1"/>
</dbReference>
<evidence type="ECO:0000313" key="3">
    <source>
        <dbReference type="Proteomes" id="UP000585614"/>
    </source>
</evidence>
<dbReference type="InterPro" id="IPR053309">
    <property type="entry name" value="Balbiani_Body_Formation"/>
</dbReference>
<sequence length="435" mass="48500">MTSSENNLDSNNGRPFVVHTVAQQPYPSFWYQNPAYNPFCVPGAGSRNGSLYFPCSVVPSEYPGFLVPQSPLPTTLNRRPGFPMCYHPAQFWHYSGYARKMKTQETQTELQQENMSKKQDLHSKGNSRDIGRVTSFSTNSDIETDNIPEETDGAWSSVAQKRELHAKSSPNETLCGDTPQGSYASENKKMMEEGKGSLVIQFWKTFQETVHLYDLVYGRSMPENVQHNRISRSSCESLGVPSNPQEGEDPILYKGEQIAVGSEQCQDVRHDEMLKSGLTMETDKEKKGHVAVPQILPPPDEVKDGVEIHNTLNSDLYPSSGDVTTCHERPLCISMEAVKDLSLQSRSQKTLVGERKPDNSRGSHGFPEKVDEEEVGEQNSYSQGAVPSAAWLAQFEKVDEAIQCDSCWWQDAELERCLESSTEGSGKGTGRDSRP</sequence>
<protein>
    <submittedName>
        <fullName evidence="2">Uncharacterized protein</fullName>
    </submittedName>
</protein>
<feature type="compositionally biased region" description="Basic and acidic residues" evidence="1">
    <location>
        <begin position="115"/>
        <end position="131"/>
    </location>
</feature>
<reference evidence="2 3" key="1">
    <citation type="journal article" date="2020" name="Nature">
        <title>Six reference-quality genomes reveal evolution of bat adaptations.</title>
        <authorList>
            <person name="Jebb D."/>
            <person name="Huang Z."/>
            <person name="Pippel M."/>
            <person name="Hughes G.M."/>
            <person name="Lavrichenko K."/>
            <person name="Devanna P."/>
            <person name="Winkler S."/>
            <person name="Jermiin L.S."/>
            <person name="Skirmuntt E.C."/>
            <person name="Katzourakis A."/>
            <person name="Burkitt-Gray L."/>
            <person name="Ray D.A."/>
            <person name="Sullivan K.A.M."/>
            <person name="Roscito J.G."/>
            <person name="Kirilenko B.M."/>
            <person name="Davalos L.M."/>
            <person name="Corthals A.P."/>
            <person name="Power M.L."/>
            <person name="Jones G."/>
            <person name="Ransome R.D."/>
            <person name="Dechmann D.K.N."/>
            <person name="Locatelli A.G."/>
            <person name="Puechmaille S.J."/>
            <person name="Fedrigo O."/>
            <person name="Jarvis E.D."/>
            <person name="Hiller M."/>
            <person name="Vernes S.C."/>
            <person name="Myers E.W."/>
            <person name="Teeling E.C."/>
        </authorList>
    </citation>
    <scope>NUCLEOTIDE SEQUENCE [LARGE SCALE GENOMIC DNA]</scope>
    <source>
        <strain evidence="2">MRhiFer1</strain>
        <tissue evidence="2">Lung</tissue>
    </source>
</reference>
<feature type="region of interest" description="Disordered" evidence="1">
    <location>
        <begin position="103"/>
        <end position="154"/>
    </location>
</feature>
<comment type="caution">
    <text evidence="2">The sequence shown here is derived from an EMBL/GenBank/DDBJ whole genome shotgun (WGS) entry which is preliminary data.</text>
</comment>
<dbReference type="PANTHER" id="PTHR38654">
    <property type="entry name" value="BUCKY BALL-RELATED"/>
    <property type="match status" value="1"/>
</dbReference>
<dbReference type="AlphaFoldDB" id="A0A7J7TM50"/>
<feature type="region of interest" description="Disordered" evidence="1">
    <location>
        <begin position="344"/>
        <end position="383"/>
    </location>
</feature>
<dbReference type="Proteomes" id="UP000585614">
    <property type="component" value="Unassembled WGS sequence"/>
</dbReference>
<dbReference type="EMBL" id="JACAGC010000019">
    <property type="protein sequence ID" value="KAF6301874.1"/>
    <property type="molecule type" value="Genomic_DNA"/>
</dbReference>
<feature type="compositionally biased region" description="Acidic residues" evidence="1">
    <location>
        <begin position="142"/>
        <end position="152"/>
    </location>
</feature>
<name>A0A7J7TM50_RHIFE</name>
<feature type="compositionally biased region" description="Basic and acidic residues" evidence="1">
    <location>
        <begin position="352"/>
        <end position="369"/>
    </location>
</feature>
<evidence type="ECO:0000256" key="1">
    <source>
        <dbReference type="SAM" id="MobiDB-lite"/>
    </source>
</evidence>
<proteinExistence type="predicted"/>